<name>A0A9N9KB78_9GLOM</name>
<protein>
    <submittedName>
        <fullName evidence="2">24712_t:CDS:1</fullName>
    </submittedName>
</protein>
<evidence type="ECO:0000256" key="1">
    <source>
        <dbReference type="SAM" id="Coils"/>
    </source>
</evidence>
<sequence length="130" mass="15474">SDENIDLMGHYLTLYYMAQLKWKKDGSYLNVTEMREFINTVRSRPKHELCLLITTATLSKHAENASVNFDEKEHVIICGYNDISQNIKKYEEKHKQALENKKKRKRKKAIYQKSKIIKLKDENEKLKKKN</sequence>
<proteinExistence type="predicted"/>
<organism evidence="2 3">
    <name type="scientific">Cetraspora pellucida</name>
    <dbReference type="NCBI Taxonomy" id="1433469"/>
    <lineage>
        <taxon>Eukaryota</taxon>
        <taxon>Fungi</taxon>
        <taxon>Fungi incertae sedis</taxon>
        <taxon>Mucoromycota</taxon>
        <taxon>Glomeromycotina</taxon>
        <taxon>Glomeromycetes</taxon>
        <taxon>Diversisporales</taxon>
        <taxon>Gigasporaceae</taxon>
        <taxon>Cetraspora</taxon>
    </lineage>
</organism>
<gene>
    <name evidence="2" type="ORF">CPELLU_LOCUS19707</name>
</gene>
<evidence type="ECO:0000313" key="2">
    <source>
        <dbReference type="EMBL" id="CAG8821196.1"/>
    </source>
</evidence>
<reference evidence="2" key="1">
    <citation type="submission" date="2021-06" db="EMBL/GenBank/DDBJ databases">
        <authorList>
            <person name="Kallberg Y."/>
            <person name="Tangrot J."/>
            <person name="Rosling A."/>
        </authorList>
    </citation>
    <scope>NUCLEOTIDE SEQUENCE</scope>
    <source>
        <strain evidence="2">FL966</strain>
    </source>
</reference>
<comment type="caution">
    <text evidence="2">The sequence shown here is derived from an EMBL/GenBank/DDBJ whole genome shotgun (WGS) entry which is preliminary data.</text>
</comment>
<keyword evidence="3" id="KW-1185">Reference proteome</keyword>
<feature type="non-terminal residue" evidence="2">
    <location>
        <position position="130"/>
    </location>
</feature>
<keyword evidence="1" id="KW-0175">Coiled coil</keyword>
<feature type="coiled-coil region" evidence="1">
    <location>
        <begin position="80"/>
        <end position="107"/>
    </location>
</feature>
<accession>A0A9N9KB78</accession>
<dbReference type="EMBL" id="CAJVQA010050136">
    <property type="protein sequence ID" value="CAG8821196.1"/>
    <property type="molecule type" value="Genomic_DNA"/>
</dbReference>
<dbReference type="Proteomes" id="UP000789759">
    <property type="component" value="Unassembled WGS sequence"/>
</dbReference>
<evidence type="ECO:0000313" key="3">
    <source>
        <dbReference type="Proteomes" id="UP000789759"/>
    </source>
</evidence>
<dbReference type="AlphaFoldDB" id="A0A9N9KB78"/>